<reference evidence="2 4" key="1">
    <citation type="submission" date="2008-03" db="EMBL/GenBank/DDBJ databases">
        <title>Annotation of Ixodes scapularis.</title>
        <authorList>
            <consortium name="Ixodes scapularis Genome Project Consortium"/>
            <person name="Caler E."/>
            <person name="Hannick L.I."/>
            <person name="Bidwell S."/>
            <person name="Joardar V."/>
            <person name="Thiagarajan M."/>
            <person name="Amedeo P."/>
            <person name="Galinsky K.J."/>
            <person name="Schobel S."/>
            <person name="Inman J."/>
            <person name="Hostetler J."/>
            <person name="Miller J."/>
            <person name="Hammond M."/>
            <person name="Megy K."/>
            <person name="Lawson D."/>
            <person name="Kodira C."/>
            <person name="Sutton G."/>
            <person name="Meyer J."/>
            <person name="Hill C.A."/>
            <person name="Birren B."/>
            <person name="Nene V."/>
            <person name="Collins F."/>
            <person name="Alarcon-Chaidez F."/>
            <person name="Wikel S."/>
            <person name="Strausberg R."/>
        </authorList>
    </citation>
    <scope>NUCLEOTIDE SEQUENCE [LARGE SCALE GENOMIC DNA]</scope>
    <source>
        <strain evidence="4">Wikel</strain>
        <strain evidence="2">Wikel colony</strain>
    </source>
</reference>
<dbReference type="EMBL" id="ABJB010577604">
    <property type="status" value="NOT_ANNOTATED_CDS"/>
    <property type="molecule type" value="Genomic_DNA"/>
</dbReference>
<feature type="transmembrane region" description="Helical" evidence="1">
    <location>
        <begin position="6"/>
        <end position="32"/>
    </location>
</feature>
<protein>
    <submittedName>
        <fullName evidence="2 3">Uncharacterized protein</fullName>
    </submittedName>
</protein>
<keyword evidence="1" id="KW-0812">Transmembrane</keyword>
<organism>
    <name type="scientific">Ixodes scapularis</name>
    <name type="common">Black-legged tick</name>
    <name type="synonym">Deer tick</name>
    <dbReference type="NCBI Taxonomy" id="6945"/>
    <lineage>
        <taxon>Eukaryota</taxon>
        <taxon>Metazoa</taxon>
        <taxon>Ecdysozoa</taxon>
        <taxon>Arthropoda</taxon>
        <taxon>Chelicerata</taxon>
        <taxon>Arachnida</taxon>
        <taxon>Acari</taxon>
        <taxon>Parasitiformes</taxon>
        <taxon>Ixodida</taxon>
        <taxon>Ixodoidea</taxon>
        <taxon>Ixodidae</taxon>
        <taxon>Ixodinae</taxon>
        <taxon>Ixodes</taxon>
    </lineage>
</organism>
<dbReference type="VEuPathDB" id="VectorBase:ISCI012604"/>
<dbReference type="InParanoid" id="B7QEJ5"/>
<feature type="transmembrane region" description="Helical" evidence="1">
    <location>
        <begin position="93"/>
        <end position="113"/>
    </location>
</feature>
<evidence type="ECO:0000256" key="1">
    <source>
        <dbReference type="SAM" id="Phobius"/>
    </source>
</evidence>
<evidence type="ECO:0000313" key="4">
    <source>
        <dbReference type="Proteomes" id="UP000001555"/>
    </source>
</evidence>
<evidence type="ECO:0000313" key="2">
    <source>
        <dbReference type="EMBL" id="EEC17267.1"/>
    </source>
</evidence>
<keyword evidence="4" id="KW-1185">Reference proteome</keyword>
<sequence length="206" mass="22808">MVCVSIAYTLACTLVVGPLLGKLVGHLLAYLLIKLSQDIPVAFVVSITAVMATWTFAEKFLYGCGVTTIISVALTTNAHSTSTIHNPIIMKKFWVLVRFVYNTVLVFLASYMIGRDTLQYLNWSDVLYPINFYVAKIGVRFITTIVVYPILASVGYELSWKQCLIIAWSNFKGVLMISLSLARAFSGVNLEFALKVWTLSDCTIGA</sequence>
<keyword evidence="1" id="KW-1133">Transmembrane helix</keyword>
<keyword evidence="1" id="KW-0472">Membrane</keyword>
<dbReference type="EnsemblMetazoa" id="ISCW012604-RA">
    <property type="protein sequence ID" value="ISCW012604-PA"/>
    <property type="gene ID" value="ISCW012604"/>
</dbReference>
<feature type="transmembrane region" description="Helical" evidence="1">
    <location>
        <begin position="163"/>
        <end position="185"/>
    </location>
</feature>
<accession>B7QEJ5</accession>
<dbReference type="PaxDb" id="6945-B7QEJ5"/>
<feature type="transmembrane region" description="Helical" evidence="1">
    <location>
        <begin position="133"/>
        <end position="151"/>
    </location>
</feature>
<dbReference type="AlphaFoldDB" id="B7QEJ5"/>
<evidence type="ECO:0000313" key="3">
    <source>
        <dbReference type="EnsemblMetazoa" id="ISCW012604-PA"/>
    </source>
</evidence>
<name>B7QEJ5_IXOSC</name>
<reference evidence="3" key="2">
    <citation type="submission" date="2020-05" db="UniProtKB">
        <authorList>
            <consortium name="EnsemblMetazoa"/>
        </authorList>
    </citation>
    <scope>IDENTIFICATION</scope>
    <source>
        <strain evidence="3">wikel</strain>
    </source>
</reference>
<gene>
    <name evidence="2" type="ORF">IscW_ISCW012604</name>
</gene>
<dbReference type="HOGENOM" id="CLU_1333249_0_0_1"/>
<feature type="transmembrane region" description="Helical" evidence="1">
    <location>
        <begin position="39"/>
        <end position="54"/>
    </location>
</feature>
<dbReference type="EMBL" id="DS921225">
    <property type="protein sequence ID" value="EEC17267.1"/>
    <property type="molecule type" value="Genomic_DNA"/>
</dbReference>
<dbReference type="EMBL" id="ABJB010754793">
    <property type="status" value="NOT_ANNOTATED_CDS"/>
    <property type="molecule type" value="Genomic_DNA"/>
</dbReference>
<proteinExistence type="predicted"/>
<dbReference type="EMBL" id="ABJB010899979">
    <property type="status" value="NOT_ANNOTATED_CDS"/>
    <property type="molecule type" value="Genomic_DNA"/>
</dbReference>
<dbReference type="OrthoDB" id="441412at2759"/>
<dbReference type="Proteomes" id="UP000001555">
    <property type="component" value="Unassembled WGS sequence"/>
</dbReference>
<dbReference type="VEuPathDB" id="VectorBase:ISCW012604"/>
<dbReference type="VEuPathDB" id="VectorBase:ISCP_026660"/>